<evidence type="ECO:0000256" key="6">
    <source>
        <dbReference type="SAM" id="Phobius"/>
    </source>
</evidence>
<dbReference type="PANTHER" id="PTHR10806:SF6">
    <property type="entry name" value="SIGNAL PEPTIDASE COMPLEX CATALYTIC SUBUNIT SEC11"/>
    <property type="match status" value="1"/>
</dbReference>
<evidence type="ECO:0000256" key="5">
    <source>
        <dbReference type="NCBIfam" id="TIGR02228"/>
    </source>
</evidence>
<protein>
    <recommendedName>
        <fullName evidence="5">Signal peptidase I</fullName>
        <ecNumber evidence="5">3.4.21.89</ecNumber>
    </recommendedName>
</protein>
<dbReference type="GO" id="GO:0016020">
    <property type="term" value="C:membrane"/>
    <property type="evidence" value="ECO:0007669"/>
    <property type="project" value="UniProtKB-SubCell"/>
</dbReference>
<evidence type="ECO:0000256" key="1">
    <source>
        <dbReference type="ARBA" id="ARBA00004370"/>
    </source>
</evidence>
<dbReference type="InterPro" id="IPR036286">
    <property type="entry name" value="LexA/Signal_pep-like_sf"/>
</dbReference>
<keyword evidence="8" id="KW-1185">Reference proteome</keyword>
<dbReference type="PANTHER" id="PTHR10806">
    <property type="entry name" value="SIGNAL PEPTIDASE COMPLEX CATALYTIC SUBUNIT SEC11"/>
    <property type="match status" value="1"/>
</dbReference>
<evidence type="ECO:0000313" key="8">
    <source>
        <dbReference type="Proteomes" id="UP000435187"/>
    </source>
</evidence>
<dbReference type="GO" id="GO:0006465">
    <property type="term" value="P:signal peptide processing"/>
    <property type="evidence" value="ECO:0007669"/>
    <property type="project" value="UniProtKB-UniRule"/>
</dbReference>
<gene>
    <name evidence="7" type="ORF">GH885_15215</name>
</gene>
<dbReference type="InterPro" id="IPR001733">
    <property type="entry name" value="Peptidase_S26B"/>
</dbReference>
<dbReference type="NCBIfam" id="TIGR02228">
    <property type="entry name" value="sigpep_I_arch"/>
    <property type="match status" value="1"/>
</dbReference>
<feature type="transmembrane region" description="Helical" evidence="6">
    <location>
        <begin position="12"/>
        <end position="32"/>
    </location>
</feature>
<dbReference type="RefSeq" id="WP_153836231.1">
    <property type="nucleotide sequence ID" value="NZ_JBHUMW010000035.1"/>
</dbReference>
<comment type="caution">
    <text evidence="7">The sequence shown here is derived from an EMBL/GenBank/DDBJ whole genome shotgun (WGS) entry which is preliminary data.</text>
</comment>
<organism evidence="7 8">
    <name type="scientific">Gracilibacillus thailandensis</name>
    <dbReference type="NCBI Taxonomy" id="563735"/>
    <lineage>
        <taxon>Bacteria</taxon>
        <taxon>Bacillati</taxon>
        <taxon>Bacillota</taxon>
        <taxon>Bacilli</taxon>
        <taxon>Bacillales</taxon>
        <taxon>Bacillaceae</taxon>
        <taxon>Gracilibacillus</taxon>
    </lineage>
</organism>
<evidence type="ECO:0000256" key="2">
    <source>
        <dbReference type="ARBA" id="ARBA00022692"/>
    </source>
</evidence>
<dbReference type="CDD" id="cd06530">
    <property type="entry name" value="S26_SPase_I"/>
    <property type="match status" value="1"/>
</dbReference>
<reference evidence="7 8" key="1">
    <citation type="submission" date="2019-10" db="EMBL/GenBank/DDBJ databases">
        <title>Gracilibacillus salitolerans sp. nov., a moderate halophile isolated from a saline soil in northwest China.</title>
        <authorList>
            <person name="Gan L."/>
        </authorList>
    </citation>
    <scope>NUCLEOTIDE SEQUENCE [LARGE SCALE GENOMIC DNA]</scope>
    <source>
        <strain evidence="7 8">TP2-8</strain>
    </source>
</reference>
<dbReference type="EC" id="3.4.21.89" evidence="5"/>
<name>A0A6N7R2Y4_9BACI</name>
<feature type="transmembrane region" description="Helical" evidence="6">
    <location>
        <begin position="150"/>
        <end position="173"/>
    </location>
</feature>
<keyword evidence="2 6" id="KW-0812">Transmembrane</keyword>
<dbReference type="EMBL" id="WJEE01000037">
    <property type="protein sequence ID" value="MRI67669.1"/>
    <property type="molecule type" value="Genomic_DNA"/>
</dbReference>
<keyword evidence="7" id="KW-0378">Hydrolase</keyword>
<dbReference type="AlphaFoldDB" id="A0A6N7R2Y4"/>
<evidence type="ECO:0000313" key="7">
    <source>
        <dbReference type="EMBL" id="MRI67669.1"/>
    </source>
</evidence>
<evidence type="ECO:0000256" key="4">
    <source>
        <dbReference type="ARBA" id="ARBA00023136"/>
    </source>
</evidence>
<sequence>MKWNKIFKMINNIITGLLFIVLVFSVIVVISVRASGGEPTVFGHQLKTVLSGSMEPEIQTGSVILIQVGGDMTRFDERDVITFRTKDNILITHRIVEVKGNGQQYITEGDNNDGPDMEPVLSENIVGQYTGIHLPYVGYITNFANTKQGLALLFIVPGVFLLTYSVISIWQALKQLDSQQRERTEESKIVSSQANKKV</sequence>
<keyword evidence="4 6" id="KW-0472">Membrane</keyword>
<dbReference type="GO" id="GO:0004252">
    <property type="term" value="F:serine-type endopeptidase activity"/>
    <property type="evidence" value="ECO:0007669"/>
    <property type="project" value="UniProtKB-UniRule"/>
</dbReference>
<accession>A0A6N7R2Y4</accession>
<comment type="subcellular location">
    <subcellularLocation>
        <location evidence="1">Membrane</location>
    </subcellularLocation>
</comment>
<dbReference type="NCBIfam" id="NF046067">
    <property type="entry name" value="SigPepSipWBacil"/>
    <property type="match status" value="1"/>
</dbReference>
<dbReference type="PRINTS" id="PR00728">
    <property type="entry name" value="SIGNALPTASE"/>
</dbReference>
<dbReference type="InterPro" id="IPR019533">
    <property type="entry name" value="Peptidase_S26"/>
</dbReference>
<dbReference type="GO" id="GO:0009003">
    <property type="term" value="F:signal peptidase activity"/>
    <property type="evidence" value="ECO:0007669"/>
    <property type="project" value="UniProtKB-EC"/>
</dbReference>
<keyword evidence="3 6" id="KW-1133">Transmembrane helix</keyword>
<proteinExistence type="predicted"/>
<evidence type="ECO:0000256" key="3">
    <source>
        <dbReference type="ARBA" id="ARBA00022989"/>
    </source>
</evidence>
<dbReference type="Gene3D" id="2.10.109.10">
    <property type="entry name" value="Umud Fragment, subunit A"/>
    <property type="match status" value="1"/>
</dbReference>
<dbReference type="SUPFAM" id="SSF51306">
    <property type="entry name" value="LexA/Signal peptidase"/>
    <property type="match status" value="1"/>
</dbReference>
<dbReference type="Proteomes" id="UP000435187">
    <property type="component" value="Unassembled WGS sequence"/>
</dbReference>